<sequence>MDIKCSYISCKKPASYVCHCNDTTVIACSKHFKAHINNFPEFIHNPESVFKPLPPTLKSETITALQKTLEKFTESISNIAETMKNINKSGDSLLKCMNKKKKLCKKYIHSIVESNEFPITSNEKYRLSDEATSEDIDKEMKKITCGIDVEDLKFEAQKFINILESLDLIEQVSNSSSEDMDRWPFLDNKLYFFEDNTKSLVEFDPVNCKSSVKTIDIGEDQGHLAAICTIPGGKIFTSGGYSDSYIENSYIIDLKNNTSEALPKIRPRMRACATYFNQSIYLFGGWFNSSTSFCDRIDLSSKTITCLSNLPMNTGNTSTILINDKILISGTSNFLQLYDTRKDNYSMVSRDLNFGTDNILIQDKNRIILLSKPNIFVCDIKNLENWVNISNTAIFESTTSKPVIRGRMAYFVDMNMNIYQFNLDTFIIKKMPKFNS</sequence>
<dbReference type="InterPro" id="IPR011043">
    <property type="entry name" value="Gal_Oxase/kelch_b-propeller"/>
</dbReference>
<dbReference type="SUPFAM" id="SSF50965">
    <property type="entry name" value="Galactose oxidase, central domain"/>
    <property type="match status" value="1"/>
</dbReference>
<dbReference type="InterPro" id="IPR015915">
    <property type="entry name" value="Kelch-typ_b-propeller"/>
</dbReference>
<dbReference type="AlphaFoldDB" id="A0A1R2BJX7"/>
<proteinExistence type="predicted"/>
<gene>
    <name evidence="1" type="ORF">SteCoe_23416</name>
</gene>
<evidence type="ECO:0000313" key="2">
    <source>
        <dbReference type="Proteomes" id="UP000187209"/>
    </source>
</evidence>
<keyword evidence="2" id="KW-1185">Reference proteome</keyword>
<comment type="caution">
    <text evidence="1">The sequence shown here is derived from an EMBL/GenBank/DDBJ whole genome shotgun (WGS) entry which is preliminary data.</text>
</comment>
<name>A0A1R2BJX7_9CILI</name>
<evidence type="ECO:0000313" key="1">
    <source>
        <dbReference type="EMBL" id="OMJ77064.1"/>
    </source>
</evidence>
<organism evidence="1 2">
    <name type="scientific">Stentor coeruleus</name>
    <dbReference type="NCBI Taxonomy" id="5963"/>
    <lineage>
        <taxon>Eukaryota</taxon>
        <taxon>Sar</taxon>
        <taxon>Alveolata</taxon>
        <taxon>Ciliophora</taxon>
        <taxon>Postciliodesmatophora</taxon>
        <taxon>Heterotrichea</taxon>
        <taxon>Heterotrichida</taxon>
        <taxon>Stentoridae</taxon>
        <taxon>Stentor</taxon>
    </lineage>
</organism>
<protein>
    <submittedName>
        <fullName evidence="1">Uncharacterized protein</fullName>
    </submittedName>
</protein>
<dbReference type="OrthoDB" id="6482909at2759"/>
<reference evidence="1 2" key="1">
    <citation type="submission" date="2016-11" db="EMBL/GenBank/DDBJ databases">
        <title>The macronuclear genome of Stentor coeruleus: a giant cell with tiny introns.</title>
        <authorList>
            <person name="Slabodnick M."/>
            <person name="Ruby J.G."/>
            <person name="Reiff S.B."/>
            <person name="Swart E.C."/>
            <person name="Gosai S."/>
            <person name="Prabakaran S."/>
            <person name="Witkowska E."/>
            <person name="Larue G.E."/>
            <person name="Fisher S."/>
            <person name="Freeman R.M."/>
            <person name="Gunawardena J."/>
            <person name="Chu W."/>
            <person name="Stover N.A."/>
            <person name="Gregory B.D."/>
            <person name="Nowacki M."/>
            <person name="Derisi J."/>
            <person name="Roy S.W."/>
            <person name="Marshall W.F."/>
            <person name="Sood P."/>
        </authorList>
    </citation>
    <scope>NUCLEOTIDE SEQUENCE [LARGE SCALE GENOMIC DNA]</scope>
    <source>
        <strain evidence="1">WM001</strain>
    </source>
</reference>
<dbReference type="EMBL" id="MPUH01000595">
    <property type="protein sequence ID" value="OMJ77064.1"/>
    <property type="molecule type" value="Genomic_DNA"/>
</dbReference>
<accession>A0A1R2BJX7</accession>
<dbReference type="Proteomes" id="UP000187209">
    <property type="component" value="Unassembled WGS sequence"/>
</dbReference>
<dbReference type="Gene3D" id="2.120.10.80">
    <property type="entry name" value="Kelch-type beta propeller"/>
    <property type="match status" value="1"/>
</dbReference>